<feature type="transmembrane region" description="Helical" evidence="8">
    <location>
        <begin position="752"/>
        <end position="772"/>
    </location>
</feature>
<evidence type="ECO:0000256" key="6">
    <source>
        <dbReference type="ARBA" id="ARBA00023136"/>
    </source>
</evidence>
<dbReference type="PANTHER" id="PTHR14319">
    <property type="entry name" value="FIVE-SPAN TRANSMEMBRANE PROTEIN M83"/>
    <property type="match status" value="1"/>
</dbReference>
<dbReference type="PROSITE" id="PS01186">
    <property type="entry name" value="EGF_2"/>
    <property type="match status" value="1"/>
</dbReference>
<dbReference type="Pfam" id="PF12036">
    <property type="entry name" value="DUF3522"/>
    <property type="match status" value="1"/>
</dbReference>
<evidence type="ECO:0000259" key="9">
    <source>
        <dbReference type="PROSITE" id="PS50026"/>
    </source>
</evidence>
<sequence length="869" mass="97663">EPCQLIPQLSCALIMSNLFLLALYTHVVACSVSLVPEVSQEGLLQPYNTYADVTLFHFHIPDEVTRVTWEFAAFMDDPGCPVKDVHVLVQHGSYPVVNRNNATLQNYMYTSRSSVHEISTKSAYQPHDATVLPVYNPLPGSWFAAAYIPNWNEQMQQEGIIHKCRYSLGSIAMWSQKDHIQTLNIGVKQSVRTHENLSYYRFFLPSHTWFLQVNISNCHMLEQIINRDTGERLFRWCMRSLALSARSLPSYNPDGGVANITQGGNHVFTEQRPYSDGYYYLLVVTEGETGIDITINTKECGSAFKKVRQHVRDVKKSEYTEVSSKQEMEFVGTATPINITVTVSASEDYSKSQHESSRVLDWEEVWPNITNESPLILSHIPDDSSILDVDLSAESHRCYPVLPLARIKHASDFTDTFLIQGPEWYSTWLSVQRGLPVFTYLTLLPFTDIGGTLSVNILMDELLMNATRQLITIVGCVSKGRPPEVRNGSLICEEQQLTLNITSSSRATVEDFILIPFPEPDIWFLALQSICYYNGQKTPCIVDQVMVSIDIRTQPCVFTGENPCGSHGLCQETHRGMFFFTSCVCSAGWQGWGCEDGEAAQGWDTVITGLCLLTLSNIFFLPPTIIAARRHLYSQALLFTATMIASIFYHACDNEVVAYCVTKYEVLQFTDFFFSLLCFWVTVVGLGGIDEAFCPLLHTLGVVIIAPAVQYSRTALASFTVPMAFATAVPLCHIVYQRWRKGAWPSVQPRQLLYRCVGISLALVGLFMFALIQTKDNYKYIHSTWHVVIALSLVFLLPSRSQSELGLNAPSPVMRHSTPLTSDDAELIDVGETTVDYTASSLVFHVTSDVDFLLTDNEEDYHNLDKDTQ</sequence>
<evidence type="ECO:0000256" key="2">
    <source>
        <dbReference type="ARBA" id="ARBA00005542"/>
    </source>
</evidence>
<feature type="transmembrane region" description="Helical" evidence="8">
    <location>
        <begin position="778"/>
        <end position="797"/>
    </location>
</feature>
<keyword evidence="6 8" id="KW-0472">Membrane</keyword>
<dbReference type="PROSITE" id="PS50026">
    <property type="entry name" value="EGF_3"/>
    <property type="match status" value="1"/>
</dbReference>
<dbReference type="SUPFAM" id="SSF57196">
    <property type="entry name" value="EGF/Laminin"/>
    <property type="match status" value="1"/>
</dbReference>
<evidence type="ECO:0000256" key="7">
    <source>
        <dbReference type="PROSITE-ProRule" id="PRU00076"/>
    </source>
</evidence>
<dbReference type="Proteomes" id="UP001445076">
    <property type="component" value="Unassembled WGS sequence"/>
</dbReference>
<feature type="disulfide bond" evidence="7">
    <location>
        <begin position="585"/>
        <end position="594"/>
    </location>
</feature>
<comment type="caution">
    <text evidence="7">Lacks conserved residue(s) required for the propagation of feature annotation.</text>
</comment>
<feature type="transmembrane region" description="Helical" evidence="8">
    <location>
        <begin position="715"/>
        <end position="736"/>
    </location>
</feature>
<keyword evidence="4 8" id="KW-0812">Transmembrane</keyword>
<organism evidence="10 11">
    <name type="scientific">Cherax quadricarinatus</name>
    <name type="common">Australian red claw crayfish</name>
    <dbReference type="NCBI Taxonomy" id="27406"/>
    <lineage>
        <taxon>Eukaryota</taxon>
        <taxon>Metazoa</taxon>
        <taxon>Ecdysozoa</taxon>
        <taxon>Arthropoda</taxon>
        <taxon>Crustacea</taxon>
        <taxon>Multicrustacea</taxon>
        <taxon>Malacostraca</taxon>
        <taxon>Eumalacostraca</taxon>
        <taxon>Eucarida</taxon>
        <taxon>Decapoda</taxon>
        <taxon>Pleocyemata</taxon>
        <taxon>Astacidea</taxon>
        <taxon>Parastacoidea</taxon>
        <taxon>Parastacidae</taxon>
        <taxon>Cherax</taxon>
    </lineage>
</organism>
<feature type="transmembrane region" description="Helical" evidence="8">
    <location>
        <begin position="12"/>
        <end position="35"/>
    </location>
</feature>
<keyword evidence="11" id="KW-1185">Reference proteome</keyword>
<feature type="transmembrane region" description="Helical" evidence="8">
    <location>
        <begin position="602"/>
        <end position="620"/>
    </location>
</feature>
<dbReference type="GO" id="GO:0005886">
    <property type="term" value="C:plasma membrane"/>
    <property type="evidence" value="ECO:0007669"/>
    <property type="project" value="UniProtKB-SubCell"/>
</dbReference>
<protein>
    <recommendedName>
        <fullName evidence="9">EGF-like domain-containing protein</fullName>
    </recommendedName>
</protein>
<evidence type="ECO:0000256" key="3">
    <source>
        <dbReference type="ARBA" id="ARBA00022475"/>
    </source>
</evidence>
<evidence type="ECO:0000313" key="11">
    <source>
        <dbReference type="Proteomes" id="UP001445076"/>
    </source>
</evidence>
<dbReference type="AlphaFoldDB" id="A0AAW0XSN5"/>
<evidence type="ECO:0000256" key="5">
    <source>
        <dbReference type="ARBA" id="ARBA00022989"/>
    </source>
</evidence>
<keyword evidence="3" id="KW-1003">Cell membrane</keyword>
<evidence type="ECO:0000256" key="1">
    <source>
        <dbReference type="ARBA" id="ARBA00004651"/>
    </source>
</evidence>
<name>A0AAW0XSN5_CHEQU</name>
<accession>A0AAW0XSN5</accession>
<dbReference type="EMBL" id="JARKIK010000027">
    <property type="protein sequence ID" value="KAK8742684.1"/>
    <property type="molecule type" value="Genomic_DNA"/>
</dbReference>
<dbReference type="InterPro" id="IPR000742">
    <property type="entry name" value="EGF"/>
</dbReference>
<feature type="transmembrane region" description="Helical" evidence="8">
    <location>
        <begin position="632"/>
        <end position="651"/>
    </location>
</feature>
<feature type="non-terminal residue" evidence="10">
    <location>
        <position position="1"/>
    </location>
</feature>
<proteinExistence type="inferred from homology"/>
<comment type="subcellular location">
    <subcellularLocation>
        <location evidence="1">Cell membrane</location>
        <topology evidence="1">Multi-pass membrane protein</topology>
    </subcellularLocation>
</comment>
<feature type="transmembrane region" description="Helical" evidence="8">
    <location>
        <begin position="666"/>
        <end position="686"/>
    </location>
</feature>
<comment type="similarity">
    <text evidence="2">Belongs to the TMEM8 family.</text>
</comment>
<dbReference type="InterPro" id="IPR021910">
    <property type="entry name" value="NGX6/PGAP6/MYMK"/>
</dbReference>
<keyword evidence="5 8" id="KW-1133">Transmembrane helix</keyword>
<keyword evidence="7" id="KW-0245">EGF-like domain</keyword>
<keyword evidence="7" id="KW-1015">Disulfide bond</keyword>
<comment type="caution">
    <text evidence="10">The sequence shown here is derived from an EMBL/GenBank/DDBJ whole genome shotgun (WGS) entry which is preliminary data.</text>
</comment>
<dbReference type="PANTHER" id="PTHR14319:SF3">
    <property type="entry name" value="TRANSMEMBRANE PROTEIN-LIKE PROTEIN"/>
    <property type="match status" value="1"/>
</dbReference>
<reference evidence="10 11" key="1">
    <citation type="journal article" date="2024" name="BMC Genomics">
        <title>Genome assembly of redclaw crayfish (Cherax quadricarinatus) provides insights into its immune adaptation and hypoxia tolerance.</title>
        <authorList>
            <person name="Liu Z."/>
            <person name="Zheng J."/>
            <person name="Li H."/>
            <person name="Fang K."/>
            <person name="Wang S."/>
            <person name="He J."/>
            <person name="Zhou D."/>
            <person name="Weng S."/>
            <person name="Chi M."/>
            <person name="Gu Z."/>
            <person name="He J."/>
            <person name="Li F."/>
            <person name="Wang M."/>
        </authorList>
    </citation>
    <scope>NUCLEOTIDE SEQUENCE [LARGE SCALE GENOMIC DNA]</scope>
    <source>
        <strain evidence="10">ZL_2023a</strain>
    </source>
</reference>
<evidence type="ECO:0000256" key="4">
    <source>
        <dbReference type="ARBA" id="ARBA00022692"/>
    </source>
</evidence>
<dbReference type="PROSITE" id="PS00022">
    <property type="entry name" value="EGF_1"/>
    <property type="match status" value="1"/>
</dbReference>
<gene>
    <name evidence="10" type="ORF">OTU49_001624</name>
</gene>
<evidence type="ECO:0000256" key="8">
    <source>
        <dbReference type="SAM" id="Phobius"/>
    </source>
</evidence>
<evidence type="ECO:0000313" key="10">
    <source>
        <dbReference type="EMBL" id="KAK8742684.1"/>
    </source>
</evidence>
<feature type="domain" description="EGF-like" evidence="9">
    <location>
        <begin position="552"/>
        <end position="595"/>
    </location>
</feature>